<feature type="compositionally biased region" description="Acidic residues" evidence="1">
    <location>
        <begin position="705"/>
        <end position="717"/>
    </location>
</feature>
<name>A0A2N0VLS5_9BACT</name>
<feature type="compositionally biased region" description="Polar residues" evidence="1">
    <location>
        <begin position="277"/>
        <end position="286"/>
    </location>
</feature>
<dbReference type="RefSeq" id="WP_101072548.1">
    <property type="nucleotide sequence ID" value="NZ_PISP01000001.1"/>
</dbReference>
<organism evidence="2 3">
    <name type="scientific">Rhodohalobacter barkolensis</name>
    <dbReference type="NCBI Taxonomy" id="2053187"/>
    <lineage>
        <taxon>Bacteria</taxon>
        <taxon>Pseudomonadati</taxon>
        <taxon>Balneolota</taxon>
        <taxon>Balneolia</taxon>
        <taxon>Balneolales</taxon>
        <taxon>Balneolaceae</taxon>
        <taxon>Rhodohalobacter</taxon>
    </lineage>
</organism>
<feature type="compositionally biased region" description="Low complexity" evidence="1">
    <location>
        <begin position="456"/>
        <end position="467"/>
    </location>
</feature>
<comment type="caution">
    <text evidence="2">The sequence shown here is derived from an EMBL/GenBank/DDBJ whole genome shotgun (WGS) entry which is preliminary data.</text>
</comment>
<dbReference type="AlphaFoldDB" id="A0A2N0VLS5"/>
<feature type="region of interest" description="Disordered" evidence="1">
    <location>
        <begin position="795"/>
        <end position="876"/>
    </location>
</feature>
<feature type="compositionally biased region" description="Basic and acidic residues" evidence="1">
    <location>
        <begin position="301"/>
        <end position="316"/>
    </location>
</feature>
<feature type="compositionally biased region" description="Polar residues" evidence="1">
    <location>
        <begin position="747"/>
        <end position="756"/>
    </location>
</feature>
<evidence type="ECO:0000313" key="3">
    <source>
        <dbReference type="Proteomes" id="UP000233398"/>
    </source>
</evidence>
<proteinExistence type="predicted"/>
<sequence>MDHRYKFVFQKLSFSIFLISILGLITNLSHAQQSSRPFSIELNAGGGLIGNSTTNTAFQPELGLSYMPGRWGVGLNAGIYSFDSGFSADQYRTGYEQFTVSEASENQWEAFYINFGPRFEQSLSRFVSMNLGLDLAMSNQEAPSQSVRFNDTTGELESSGIDSDIVLAEMEGEDSGGWTTAIRPQMQFEFKPGFSDRFSFNIKTGIQHHLSDREITYTERDLSRVMQVDNVFEMYSQFEQAPLVQRTEKAPKTNFFANAGIKISFGGSSAPAAPGQDYNSSRSNKPGGSIANDGGGDCDDGDIRCTPDGSRAKDYNSSRSNKPRSEAALDDVVIIKGEGLTAVDSFIDEIIEVLDRCEDEVCTQVRQNADGRVDKYRQVRQRQISQDQGIEDIHSIVTEDVASLQKCESDVCREVLTKEVQLLEHMNVLMSLVQSGRAVAAQDYNAARSNKPTSSAADGGNDQGDDAGQQVVLITQDGDGKVYAWGGEPEAIMQDENGKLYSWGLAPKTSAGGDEGKVYSWGVASSASLENGDGEVYCWGDNSRASLMDGSGEVYCWGDTSGASVDSCEGDMCPQPDHNLYLAKELGLASVGDDIENIKQVLDRCDEGVCGQVRLNADHRDSAVRSAQNNPSEFDTHIEEILNIVKEDVESLGKCETDVCREALAMEEKLLVKMNRLSDLAQIAPARDYNSSRSNKPSSRAADIGDGDMDSDDDGIDDGVDFTMARLANPAGVIVKTGMVASGGNPLYNSNSNSGENPLDEGQANDGDSDDPESANVQRYTIQPGSYCMEIGTNSQQEMSSSAQAERGIDKKDIRRGKVDSNGFPDFMKSASFSISKRSARTGRNPSGDEDMDSDGDGIHFDLEIDPIDEDSDDDGVLDGIETASYSISKRSARTGRNVGSELETMESKEGVDPNANQTSETESTDDVYQWSYNLNELEGGSDLPTGGTLTVLFTGGEWHFDLEVDPLDLDDDGDGLAEMLQNSSFSISKRSARM</sequence>
<feature type="compositionally biased region" description="Acidic residues" evidence="1">
    <location>
        <begin position="864"/>
        <end position="876"/>
    </location>
</feature>
<reference evidence="2 3" key="1">
    <citation type="submission" date="2017-11" db="EMBL/GenBank/DDBJ databases">
        <title>Rhodohalobacter 15182 sp. nov., isolated from a salt lake.</title>
        <authorList>
            <person name="Han S."/>
        </authorList>
    </citation>
    <scope>NUCLEOTIDE SEQUENCE [LARGE SCALE GENOMIC DNA]</scope>
    <source>
        <strain evidence="2 3">15182</strain>
    </source>
</reference>
<dbReference type="EMBL" id="PISP01000001">
    <property type="protein sequence ID" value="PKD45101.1"/>
    <property type="molecule type" value="Genomic_DNA"/>
</dbReference>
<feature type="compositionally biased region" description="Basic and acidic residues" evidence="1">
    <location>
        <begin position="807"/>
        <end position="819"/>
    </location>
</feature>
<feature type="region of interest" description="Disordered" evidence="1">
    <location>
        <begin position="892"/>
        <end position="926"/>
    </location>
</feature>
<accession>A0A2N0VLS5</accession>
<feature type="region of interest" description="Disordered" evidence="1">
    <location>
        <begin position="687"/>
        <end position="717"/>
    </location>
</feature>
<feature type="region of interest" description="Disordered" evidence="1">
    <location>
        <begin position="268"/>
        <end position="323"/>
    </location>
</feature>
<gene>
    <name evidence="2" type="ORF">CWD77_06520</name>
</gene>
<feature type="region of interest" description="Disordered" evidence="1">
    <location>
        <begin position="445"/>
        <end position="467"/>
    </location>
</feature>
<keyword evidence="3" id="KW-1185">Reference proteome</keyword>
<feature type="compositionally biased region" description="Low complexity" evidence="1">
    <location>
        <begin position="795"/>
        <end position="806"/>
    </location>
</feature>
<evidence type="ECO:0000256" key="1">
    <source>
        <dbReference type="SAM" id="MobiDB-lite"/>
    </source>
</evidence>
<dbReference type="SUPFAM" id="SSF50985">
    <property type="entry name" value="RCC1/BLIP-II"/>
    <property type="match status" value="1"/>
</dbReference>
<dbReference type="Proteomes" id="UP000233398">
    <property type="component" value="Unassembled WGS sequence"/>
</dbReference>
<evidence type="ECO:0000313" key="2">
    <source>
        <dbReference type="EMBL" id="PKD45101.1"/>
    </source>
</evidence>
<dbReference type="OrthoDB" id="9816915at2"/>
<dbReference type="InterPro" id="IPR009091">
    <property type="entry name" value="RCC1/BLIP-II"/>
</dbReference>
<feature type="region of interest" description="Disordered" evidence="1">
    <location>
        <begin position="746"/>
        <end position="776"/>
    </location>
</feature>
<protein>
    <submittedName>
        <fullName evidence="2">Uncharacterized protein</fullName>
    </submittedName>
</protein>
<feature type="compositionally biased region" description="Polar residues" evidence="1">
    <location>
        <begin position="831"/>
        <end position="845"/>
    </location>
</feature>
<feature type="compositionally biased region" description="Polar residues" evidence="1">
    <location>
        <begin position="689"/>
        <end position="698"/>
    </location>
</feature>